<accession>A0A7R6P7L2</accession>
<dbReference type="EMBL" id="AP014545">
    <property type="protein sequence ID" value="BBB24922.1"/>
    <property type="molecule type" value="Genomic_DNA"/>
</dbReference>
<protein>
    <submittedName>
        <fullName evidence="1">Peptidase M4</fullName>
    </submittedName>
</protein>
<evidence type="ECO:0000313" key="1">
    <source>
        <dbReference type="EMBL" id="BBB24922.1"/>
    </source>
</evidence>
<gene>
    <name evidence="1" type="ORF">AMJAP_0323</name>
</gene>
<dbReference type="KEGG" id="ajp:AMJAP_0323"/>
<sequence>MGRLNQFLDSPGAFMKMIFTAVFLAVFSLTTPVYSGGSGIKALDYEACRLLVQEGEILSMTELMELVNRLSEGKIIDTRLLQDEQSYIYEMEIASADGMVNMLYVDARSGVVTDPVTVDNK</sequence>
<reference evidence="1 2" key="1">
    <citation type="journal article" date="2008" name="Int. J. Syst. Evol. Microbiol.">
        <title>Amphritea japonica sp. nov. and Amphritea balenae sp. nov., isolated from the sediment adjacent to sperm whale carcasses off Kagoshima, Japan.</title>
        <authorList>
            <person name="Miyazaki M."/>
            <person name="Nogi Y."/>
            <person name="Fujiwara Y."/>
            <person name="Kawato M."/>
            <person name="Nagahama T."/>
            <person name="Kubokawa K."/>
            <person name="Horikoshi K."/>
        </authorList>
    </citation>
    <scope>NUCLEOTIDE SEQUENCE [LARGE SCALE GENOMIC DNA]</scope>
    <source>
        <strain evidence="1 2">ATCC BAA-1530</strain>
    </source>
</reference>
<proteinExistence type="predicted"/>
<organism evidence="1 2">
    <name type="scientific">Amphritea japonica ATCC BAA-1530</name>
    <dbReference type="NCBI Taxonomy" id="1278309"/>
    <lineage>
        <taxon>Bacteria</taxon>
        <taxon>Pseudomonadati</taxon>
        <taxon>Pseudomonadota</taxon>
        <taxon>Gammaproteobacteria</taxon>
        <taxon>Oceanospirillales</taxon>
        <taxon>Oceanospirillaceae</taxon>
        <taxon>Amphritea</taxon>
    </lineage>
</organism>
<dbReference type="Proteomes" id="UP000595663">
    <property type="component" value="Chromosome"/>
</dbReference>
<evidence type="ECO:0000313" key="2">
    <source>
        <dbReference type="Proteomes" id="UP000595663"/>
    </source>
</evidence>
<keyword evidence="2" id="KW-1185">Reference proteome</keyword>
<name>A0A7R6P7L2_9GAMM</name>
<dbReference type="AlphaFoldDB" id="A0A7R6P7L2"/>